<comment type="caution">
    <text evidence="2">The sequence shown here is derived from an EMBL/GenBank/DDBJ whole genome shotgun (WGS) entry which is preliminary data.</text>
</comment>
<dbReference type="AlphaFoldDB" id="A0A9W4XJT0"/>
<feature type="compositionally biased region" description="Low complexity" evidence="1">
    <location>
        <begin position="102"/>
        <end position="119"/>
    </location>
</feature>
<organism evidence="2 3">
    <name type="scientific">Periconia digitata</name>
    <dbReference type="NCBI Taxonomy" id="1303443"/>
    <lineage>
        <taxon>Eukaryota</taxon>
        <taxon>Fungi</taxon>
        <taxon>Dikarya</taxon>
        <taxon>Ascomycota</taxon>
        <taxon>Pezizomycotina</taxon>
        <taxon>Dothideomycetes</taxon>
        <taxon>Pleosporomycetidae</taxon>
        <taxon>Pleosporales</taxon>
        <taxon>Massarineae</taxon>
        <taxon>Periconiaceae</taxon>
        <taxon>Periconia</taxon>
    </lineage>
</organism>
<dbReference type="EMBL" id="CAOQHR010000004">
    <property type="protein sequence ID" value="CAI6334203.1"/>
    <property type="molecule type" value="Genomic_DNA"/>
</dbReference>
<reference evidence="2" key="1">
    <citation type="submission" date="2023-01" db="EMBL/GenBank/DDBJ databases">
        <authorList>
            <person name="Van Ghelder C."/>
            <person name="Rancurel C."/>
        </authorList>
    </citation>
    <scope>NUCLEOTIDE SEQUENCE</scope>
    <source>
        <strain evidence="2">CNCM I-4278</strain>
    </source>
</reference>
<name>A0A9W4XJT0_9PLEO</name>
<gene>
    <name evidence="2" type="ORF">PDIGIT_LOCUS7257</name>
</gene>
<sequence>MSLLSLYSAIPYPPSPKRPIIFFNPINITTNTTNPLVHYRLSSARHRIIPRTIITSTYPTNLLVHNHLSPTKHRNLSHNHPRNKLSSASSNHENQSNRATNRPPDSSSSPSIPLSPRIPQRNTPSLSHKRTIHDRSQTRTHTYDERQNRKRDDHKRIPRIFETIPQKREFHAVPECDGQWDHKARGHREPLGTYRQRWRGVETRVGDGICQRGIIEWLLVFVRLVEVVVGVDLRGD</sequence>
<proteinExistence type="predicted"/>
<accession>A0A9W4XJT0</accession>
<feature type="region of interest" description="Disordered" evidence="1">
    <location>
        <begin position="71"/>
        <end position="157"/>
    </location>
</feature>
<evidence type="ECO:0000313" key="3">
    <source>
        <dbReference type="Proteomes" id="UP001152607"/>
    </source>
</evidence>
<keyword evidence="3" id="KW-1185">Reference proteome</keyword>
<evidence type="ECO:0000313" key="2">
    <source>
        <dbReference type="EMBL" id="CAI6334203.1"/>
    </source>
</evidence>
<evidence type="ECO:0000256" key="1">
    <source>
        <dbReference type="SAM" id="MobiDB-lite"/>
    </source>
</evidence>
<protein>
    <submittedName>
        <fullName evidence="2">Uncharacterized protein</fullName>
    </submittedName>
</protein>
<feature type="compositionally biased region" description="Basic and acidic residues" evidence="1">
    <location>
        <begin position="133"/>
        <end position="155"/>
    </location>
</feature>
<feature type="compositionally biased region" description="Polar residues" evidence="1">
    <location>
        <begin position="84"/>
        <end position="100"/>
    </location>
</feature>
<dbReference type="Proteomes" id="UP001152607">
    <property type="component" value="Unassembled WGS sequence"/>
</dbReference>
<feature type="compositionally biased region" description="Basic residues" evidence="1">
    <location>
        <begin position="71"/>
        <end position="83"/>
    </location>
</feature>